<feature type="transmembrane region" description="Helical" evidence="1">
    <location>
        <begin position="29"/>
        <end position="48"/>
    </location>
</feature>
<reference evidence="2 3" key="1">
    <citation type="submission" date="2019-01" db="EMBL/GenBank/DDBJ databases">
        <title>Sequencing of cultivated peanut Arachis hypogaea provides insights into genome evolution and oil improvement.</title>
        <authorList>
            <person name="Chen X."/>
        </authorList>
    </citation>
    <scope>NUCLEOTIDE SEQUENCE [LARGE SCALE GENOMIC DNA]</scope>
    <source>
        <strain evidence="3">cv. Fuhuasheng</strain>
        <tissue evidence="2">Leaves</tissue>
    </source>
</reference>
<name>A0A445BRD8_ARAHY</name>
<dbReference type="PANTHER" id="PTHR33306">
    <property type="entry name" value="EXPRESSED PROTEIN-RELATED-RELATED"/>
    <property type="match status" value="1"/>
</dbReference>
<feature type="transmembrane region" description="Helical" evidence="1">
    <location>
        <begin position="111"/>
        <end position="129"/>
    </location>
</feature>
<feature type="transmembrane region" description="Helical" evidence="1">
    <location>
        <begin position="60"/>
        <end position="80"/>
    </location>
</feature>
<dbReference type="AlphaFoldDB" id="A0A445BRD8"/>
<evidence type="ECO:0000256" key="1">
    <source>
        <dbReference type="SAM" id="Phobius"/>
    </source>
</evidence>
<protein>
    <recommendedName>
        <fullName evidence="4">Transmembrane protein</fullName>
    </recommendedName>
</protein>
<evidence type="ECO:0000313" key="2">
    <source>
        <dbReference type="EMBL" id="RYR41250.1"/>
    </source>
</evidence>
<dbReference type="Gramene" id="arahy.Tifrunner.gnm2.ann2.Ah08g019600.1">
    <property type="protein sequence ID" value="arahy.Tifrunner.gnm2.ann2.Ah08g019600.1-CDS-1"/>
    <property type="gene ID" value="arahy.Tifrunner.gnm2.ann2.Ah08g019600"/>
</dbReference>
<keyword evidence="1" id="KW-0472">Membrane</keyword>
<organism evidence="2 3">
    <name type="scientific">Arachis hypogaea</name>
    <name type="common">Peanut</name>
    <dbReference type="NCBI Taxonomy" id="3818"/>
    <lineage>
        <taxon>Eukaryota</taxon>
        <taxon>Viridiplantae</taxon>
        <taxon>Streptophyta</taxon>
        <taxon>Embryophyta</taxon>
        <taxon>Tracheophyta</taxon>
        <taxon>Spermatophyta</taxon>
        <taxon>Magnoliopsida</taxon>
        <taxon>eudicotyledons</taxon>
        <taxon>Gunneridae</taxon>
        <taxon>Pentapetalae</taxon>
        <taxon>rosids</taxon>
        <taxon>fabids</taxon>
        <taxon>Fabales</taxon>
        <taxon>Fabaceae</taxon>
        <taxon>Papilionoideae</taxon>
        <taxon>50 kb inversion clade</taxon>
        <taxon>dalbergioids sensu lato</taxon>
        <taxon>Dalbergieae</taxon>
        <taxon>Pterocarpus clade</taxon>
        <taxon>Arachis</taxon>
    </lineage>
</organism>
<dbReference type="PANTHER" id="PTHR33306:SF40">
    <property type="entry name" value="EXPRESSED PROTEIN"/>
    <property type="match status" value="1"/>
</dbReference>
<gene>
    <name evidence="2" type="ORF">Ahy_A08g037651</name>
</gene>
<evidence type="ECO:0008006" key="4">
    <source>
        <dbReference type="Google" id="ProtNLM"/>
    </source>
</evidence>
<keyword evidence="1" id="KW-1133">Transmembrane helix</keyword>
<evidence type="ECO:0000313" key="3">
    <source>
        <dbReference type="Proteomes" id="UP000289738"/>
    </source>
</evidence>
<proteinExistence type="predicted"/>
<accession>A0A445BRD8</accession>
<dbReference type="EMBL" id="SDMP01000008">
    <property type="protein sequence ID" value="RYR41250.1"/>
    <property type="molecule type" value="Genomic_DNA"/>
</dbReference>
<dbReference type="STRING" id="3818.A0A445BRD8"/>
<keyword evidence="1" id="KW-0812">Transmembrane</keyword>
<sequence>MVWPLKEKRGPAWKQGWTMNTLSSISAPPFQLVAIVGIVMFLLLLPSYIKLRTTMQTATINLNFLLLFLPLLLILVAHSISKHGSRLVLPAPVSSLARAMGRTSSAGTGGGSPWGVAALVVLLLALAFFRSNFRSMWSPLVWRSY</sequence>
<comment type="caution">
    <text evidence="2">The sequence shown here is derived from an EMBL/GenBank/DDBJ whole genome shotgun (WGS) entry which is preliminary data.</text>
</comment>
<keyword evidence="3" id="KW-1185">Reference proteome</keyword>
<dbReference type="Proteomes" id="UP000289738">
    <property type="component" value="Chromosome A08"/>
</dbReference>